<keyword evidence="1" id="KW-0813">Transport</keyword>
<evidence type="ECO:0000256" key="1">
    <source>
        <dbReference type="RuleBase" id="RU000628"/>
    </source>
</evidence>
<dbReference type="EMBL" id="SWLB01000009">
    <property type="protein sequence ID" value="KAF3334665.1"/>
    <property type="molecule type" value="Genomic_DNA"/>
</dbReference>
<comment type="caution">
    <text evidence="4">The sequence shown here is derived from an EMBL/GenBank/DDBJ whole genome shotgun (WGS) entry which is preliminary data.</text>
</comment>
<name>A0A833VNM0_9POAL</name>
<dbReference type="PROSITE" id="PS00597">
    <property type="entry name" value="PLANT_LTP"/>
    <property type="match status" value="1"/>
</dbReference>
<evidence type="ECO:0000259" key="3">
    <source>
        <dbReference type="SMART" id="SM00499"/>
    </source>
</evidence>
<dbReference type="SMART" id="SM00499">
    <property type="entry name" value="AAI"/>
    <property type="match status" value="1"/>
</dbReference>
<feature type="domain" description="Bifunctional inhibitor/plant lipid transfer protein/seed storage helical" evidence="3">
    <location>
        <begin position="30"/>
        <end position="114"/>
    </location>
</feature>
<dbReference type="CDD" id="cd01960">
    <property type="entry name" value="nsLTP1"/>
    <property type="match status" value="1"/>
</dbReference>
<gene>
    <name evidence="4" type="ORF">FCM35_KLT21269</name>
</gene>
<proteinExistence type="inferred from homology"/>
<feature type="chain" id="PRO_5032871382" description="Non-specific lipid-transfer protein" evidence="2">
    <location>
        <begin position="28"/>
        <end position="125"/>
    </location>
</feature>
<keyword evidence="5" id="KW-1185">Reference proteome</keyword>
<accession>A0A833VNM0</accession>
<sequence>MASFDIRGVAAAAVAILLLTAPHVATALTCGDVASAVAPCMAYARSGQGSPSAGCCSGVKNLNSKAATTADRQMACNCLKNLAKTVSFNSGAAAGLPGKCGVNVPFAISTSTDCSKIIPTGVRFL</sequence>
<protein>
    <recommendedName>
        <fullName evidence="1">Non-specific lipid-transfer protein</fullName>
    </recommendedName>
</protein>
<dbReference type="Gene3D" id="1.10.110.10">
    <property type="entry name" value="Plant lipid-transfer and hydrophobic proteins"/>
    <property type="match status" value="1"/>
</dbReference>
<dbReference type="PANTHER" id="PTHR33076">
    <property type="entry name" value="NON-SPECIFIC LIPID-TRANSFER PROTEIN 2-RELATED"/>
    <property type="match status" value="1"/>
</dbReference>
<dbReference type="PRINTS" id="PR00382">
    <property type="entry name" value="LIPIDTRNSFER"/>
</dbReference>
<dbReference type="OrthoDB" id="1890443at2759"/>
<evidence type="ECO:0000256" key="2">
    <source>
        <dbReference type="SAM" id="SignalP"/>
    </source>
</evidence>
<comment type="similarity">
    <text evidence="1">Belongs to the plant LTP family.</text>
</comment>
<dbReference type="InterPro" id="IPR000528">
    <property type="entry name" value="Plant_nsLTP"/>
</dbReference>
<dbReference type="SUPFAM" id="SSF47699">
    <property type="entry name" value="Bifunctional inhibitor/lipid-transfer protein/seed storage 2S albumin"/>
    <property type="match status" value="1"/>
</dbReference>
<reference evidence="4" key="1">
    <citation type="submission" date="2020-01" db="EMBL/GenBank/DDBJ databases">
        <title>Genome sequence of Kobresia littledalei, the first chromosome-level genome in the family Cyperaceae.</title>
        <authorList>
            <person name="Qu G."/>
        </authorList>
    </citation>
    <scope>NUCLEOTIDE SEQUENCE</scope>
    <source>
        <strain evidence="4">C.B.Clarke</strain>
        <tissue evidence="4">Leaf</tissue>
    </source>
</reference>
<dbReference type="AlphaFoldDB" id="A0A833VNM0"/>
<keyword evidence="1" id="KW-0446">Lipid-binding</keyword>
<evidence type="ECO:0000313" key="4">
    <source>
        <dbReference type="EMBL" id="KAF3334665.1"/>
    </source>
</evidence>
<comment type="function">
    <text evidence="1">Plant non-specific lipid-transfer proteins transfer phospholipids as well as galactolipids across membranes. May play a role in wax or cutin deposition in the cell walls of expanding epidermal cells and certain secretory tissues.</text>
</comment>
<dbReference type="InterPro" id="IPR016140">
    <property type="entry name" value="Bifunc_inhib/LTP/seed_store"/>
</dbReference>
<dbReference type="Pfam" id="PF00234">
    <property type="entry name" value="Tryp_alpha_amyl"/>
    <property type="match status" value="1"/>
</dbReference>
<organism evidence="4 5">
    <name type="scientific">Carex littledalei</name>
    <dbReference type="NCBI Taxonomy" id="544730"/>
    <lineage>
        <taxon>Eukaryota</taxon>
        <taxon>Viridiplantae</taxon>
        <taxon>Streptophyta</taxon>
        <taxon>Embryophyta</taxon>
        <taxon>Tracheophyta</taxon>
        <taxon>Spermatophyta</taxon>
        <taxon>Magnoliopsida</taxon>
        <taxon>Liliopsida</taxon>
        <taxon>Poales</taxon>
        <taxon>Cyperaceae</taxon>
        <taxon>Cyperoideae</taxon>
        <taxon>Cariceae</taxon>
        <taxon>Carex</taxon>
        <taxon>Carex subgen. Euthyceras</taxon>
    </lineage>
</organism>
<feature type="signal peptide" evidence="2">
    <location>
        <begin position="1"/>
        <end position="27"/>
    </location>
</feature>
<dbReference type="Proteomes" id="UP000623129">
    <property type="component" value="Unassembled WGS sequence"/>
</dbReference>
<dbReference type="GO" id="GO:0008289">
    <property type="term" value="F:lipid binding"/>
    <property type="evidence" value="ECO:0007669"/>
    <property type="project" value="UniProtKB-KW"/>
</dbReference>
<keyword evidence="2" id="KW-0732">Signal</keyword>
<dbReference type="GO" id="GO:0006869">
    <property type="term" value="P:lipid transport"/>
    <property type="evidence" value="ECO:0007669"/>
    <property type="project" value="InterPro"/>
</dbReference>
<dbReference type="InterPro" id="IPR036312">
    <property type="entry name" value="Bifun_inhib/LTP/seed_sf"/>
</dbReference>
<evidence type="ECO:0000313" key="5">
    <source>
        <dbReference type="Proteomes" id="UP000623129"/>
    </source>
</evidence>